<evidence type="ECO:0000313" key="3">
    <source>
        <dbReference type="Proteomes" id="UP000092460"/>
    </source>
</evidence>
<protein>
    <submittedName>
        <fullName evidence="2">Uncharacterized protein</fullName>
    </submittedName>
</protein>
<reference evidence="2" key="2">
    <citation type="submission" date="2020-05" db="UniProtKB">
        <authorList>
            <consortium name="EnsemblMetazoa"/>
        </authorList>
    </citation>
    <scope>IDENTIFICATION</scope>
    <source>
        <strain evidence="2">IAEA</strain>
    </source>
</reference>
<keyword evidence="1" id="KW-0732">Signal</keyword>
<accession>A0A1B0B2Y4</accession>
<dbReference type="EMBL" id="JXJN01007737">
    <property type="status" value="NOT_ANNOTATED_CDS"/>
    <property type="molecule type" value="Genomic_DNA"/>
</dbReference>
<dbReference type="Proteomes" id="UP000092460">
    <property type="component" value="Unassembled WGS sequence"/>
</dbReference>
<organism evidence="2 3">
    <name type="scientific">Glossina palpalis gambiensis</name>
    <dbReference type="NCBI Taxonomy" id="67801"/>
    <lineage>
        <taxon>Eukaryota</taxon>
        <taxon>Metazoa</taxon>
        <taxon>Ecdysozoa</taxon>
        <taxon>Arthropoda</taxon>
        <taxon>Hexapoda</taxon>
        <taxon>Insecta</taxon>
        <taxon>Pterygota</taxon>
        <taxon>Neoptera</taxon>
        <taxon>Endopterygota</taxon>
        <taxon>Diptera</taxon>
        <taxon>Brachycera</taxon>
        <taxon>Muscomorpha</taxon>
        <taxon>Hippoboscoidea</taxon>
        <taxon>Glossinidae</taxon>
        <taxon>Glossina</taxon>
    </lineage>
</organism>
<name>A0A1B0B2Y4_9MUSC</name>
<feature type="chain" id="PRO_5008404422" evidence="1">
    <location>
        <begin position="25"/>
        <end position="166"/>
    </location>
</feature>
<reference evidence="3" key="1">
    <citation type="submission" date="2015-01" db="EMBL/GenBank/DDBJ databases">
        <authorList>
            <person name="Aksoy S."/>
            <person name="Warren W."/>
            <person name="Wilson R.K."/>
        </authorList>
    </citation>
    <scope>NUCLEOTIDE SEQUENCE [LARGE SCALE GENOMIC DNA]</scope>
    <source>
        <strain evidence="3">IAEA</strain>
    </source>
</reference>
<dbReference type="EnsemblMetazoa" id="GPPI017148-RA">
    <property type="protein sequence ID" value="GPPI017148-PA"/>
    <property type="gene ID" value="GPPI017148"/>
</dbReference>
<dbReference type="VEuPathDB" id="VectorBase:GPPI017148"/>
<keyword evidence="3" id="KW-1185">Reference proteome</keyword>
<feature type="signal peptide" evidence="1">
    <location>
        <begin position="1"/>
        <end position="24"/>
    </location>
</feature>
<sequence>MSLNSFRIFSFYTLGFVILNTTKAPDNTRDNRPKVMAFQVFKAIKARANGTKTVVFSFKPIRKGKSVDTQLIALRARKMKCSHLCWFGSNDNHLDFNLLRCYWIWSYTHCLQYVPQSDYFCKNMHSYPSNHPSGLFRIDITIRQNGTVELVIIERHQRLCKQERVN</sequence>
<dbReference type="AlphaFoldDB" id="A0A1B0B2Y4"/>
<evidence type="ECO:0000256" key="1">
    <source>
        <dbReference type="SAM" id="SignalP"/>
    </source>
</evidence>
<evidence type="ECO:0000313" key="2">
    <source>
        <dbReference type="EnsemblMetazoa" id="GPPI017148-PA"/>
    </source>
</evidence>
<proteinExistence type="predicted"/>